<evidence type="ECO:0000256" key="1">
    <source>
        <dbReference type="SAM" id="MobiDB-lite"/>
    </source>
</evidence>
<name>A0ABR4IPM6_9EURO</name>
<accession>A0ABR4IPM6</accession>
<feature type="compositionally biased region" description="Polar residues" evidence="1">
    <location>
        <begin position="476"/>
        <end position="503"/>
    </location>
</feature>
<gene>
    <name evidence="3" type="ORF">BDW59DRAFT_33181</name>
</gene>
<feature type="region of interest" description="Disordered" evidence="1">
    <location>
        <begin position="435"/>
        <end position="676"/>
    </location>
</feature>
<feature type="chain" id="PRO_5046660038" description="Cell wall protein" evidence="2">
    <location>
        <begin position="18"/>
        <end position="727"/>
    </location>
</feature>
<evidence type="ECO:0000256" key="2">
    <source>
        <dbReference type="SAM" id="SignalP"/>
    </source>
</evidence>
<evidence type="ECO:0000313" key="4">
    <source>
        <dbReference type="Proteomes" id="UP001610335"/>
    </source>
</evidence>
<feature type="compositionally biased region" description="Polar residues" evidence="1">
    <location>
        <begin position="559"/>
        <end position="572"/>
    </location>
</feature>
<feature type="compositionally biased region" description="Polar residues" evidence="1">
    <location>
        <begin position="527"/>
        <end position="551"/>
    </location>
</feature>
<comment type="caution">
    <text evidence="3">The sequence shown here is derived from an EMBL/GenBank/DDBJ whole genome shotgun (WGS) entry which is preliminary data.</text>
</comment>
<feature type="compositionally biased region" description="Low complexity" evidence="1">
    <location>
        <begin position="504"/>
        <end position="519"/>
    </location>
</feature>
<sequence length="727" mass="74186">MRSGLLLLAGLASSTLALPTASTELDARTVGLVSGLLDVVKDILGGGVSPVNILGGISAEAAAALGGGALGCTAGSIDIEYRKKLAIWLKSEAGLHLDVSLRKSLLSWCEADASVDLDLDLDLRAQLSFFIPACANIAAEADLYVSLEGVFSLASDVLGVLTATAQATLEAAIGLLGDLDFKIQAGLEFCAAGGLIGDLDIEIVNALKVWLNGDKCTLSVELKTTVLAWIAGEIGGDIIELPKLPVGGVTAISLGKSIEVLVETTGALVGSAQAALGAFLQTDIGLDIDTEIKNILALIVKGGLAVDIAYDKRVQLSLWLASSKCALTAELKSLIAFWLSFGVSSGGEVSVGFSTNILSELTGFITGTIDTLLGSQLHGLLSFILSGKGVLSISLEARAQIAALIGGSLDIEIDDSIQIIIIGWLGGCHECCGSPGSSTTPALPTSTPVSPTKTPTVPTSVGPTETPSEPSETPCDTLTSETIISHTETKPPTETPSVPTGTGPSETPSNTPTVPTVPTGAEPSETPCDTLTSETIISHTETKPPTETPSVPTGAGPSETPSNTPFVPTSAQPSETPSETPCETLTTETTISHTESVPPTETPSVPTTPVPTGVQPSETPSAPVPTGTESTETPCETLTTETTLSHTESVPPTQPTETPTEPTEPVPTGVEPTETPCETLTSETIVSSTIPASTITQPPVPVATSTGGQKTVTVTTTVGVAYCPPSY</sequence>
<proteinExistence type="predicted"/>
<dbReference type="Proteomes" id="UP001610335">
    <property type="component" value="Unassembled WGS sequence"/>
</dbReference>
<evidence type="ECO:0008006" key="5">
    <source>
        <dbReference type="Google" id="ProtNLM"/>
    </source>
</evidence>
<reference evidence="3 4" key="1">
    <citation type="submission" date="2024-07" db="EMBL/GenBank/DDBJ databases">
        <title>Section-level genome sequencing and comparative genomics of Aspergillus sections Usti and Cavernicolus.</title>
        <authorList>
            <consortium name="Lawrence Berkeley National Laboratory"/>
            <person name="Nybo J.L."/>
            <person name="Vesth T.C."/>
            <person name="Theobald S."/>
            <person name="Frisvad J.C."/>
            <person name="Larsen T.O."/>
            <person name="Kjaerboelling I."/>
            <person name="Rothschild-Mancinelli K."/>
            <person name="Lyhne E.K."/>
            <person name="Kogle M.E."/>
            <person name="Barry K."/>
            <person name="Clum A."/>
            <person name="Na H."/>
            <person name="Ledsgaard L."/>
            <person name="Lin J."/>
            <person name="Lipzen A."/>
            <person name="Kuo A."/>
            <person name="Riley R."/>
            <person name="Mondo S."/>
            <person name="LaButti K."/>
            <person name="Haridas S."/>
            <person name="Pangalinan J."/>
            <person name="Salamov A.A."/>
            <person name="Simmons B.A."/>
            <person name="Magnuson J.K."/>
            <person name="Chen J."/>
            <person name="Drula E."/>
            <person name="Henrissat B."/>
            <person name="Wiebenga A."/>
            <person name="Lubbers R.J."/>
            <person name="Gomes A.C."/>
            <person name="Makela M.R."/>
            <person name="Stajich J."/>
            <person name="Grigoriev I.V."/>
            <person name="Mortensen U.H."/>
            <person name="De vries R.P."/>
            <person name="Baker S.E."/>
            <person name="Andersen M.R."/>
        </authorList>
    </citation>
    <scope>NUCLEOTIDE SEQUENCE [LARGE SCALE GENOMIC DNA]</scope>
    <source>
        <strain evidence="3 4">CBS 600.67</strain>
    </source>
</reference>
<organism evidence="3 4">
    <name type="scientific">Aspergillus cavernicola</name>
    <dbReference type="NCBI Taxonomy" id="176166"/>
    <lineage>
        <taxon>Eukaryota</taxon>
        <taxon>Fungi</taxon>
        <taxon>Dikarya</taxon>
        <taxon>Ascomycota</taxon>
        <taxon>Pezizomycotina</taxon>
        <taxon>Eurotiomycetes</taxon>
        <taxon>Eurotiomycetidae</taxon>
        <taxon>Eurotiales</taxon>
        <taxon>Aspergillaceae</taxon>
        <taxon>Aspergillus</taxon>
        <taxon>Aspergillus subgen. Nidulantes</taxon>
    </lineage>
</organism>
<feature type="compositionally biased region" description="Low complexity" evidence="1">
    <location>
        <begin position="435"/>
        <end position="474"/>
    </location>
</feature>
<keyword evidence="2" id="KW-0732">Signal</keyword>
<dbReference type="PRINTS" id="PR01217">
    <property type="entry name" value="PRICHEXTENSN"/>
</dbReference>
<keyword evidence="4" id="KW-1185">Reference proteome</keyword>
<dbReference type="EMBL" id="JBFXLS010000015">
    <property type="protein sequence ID" value="KAL2829716.1"/>
    <property type="molecule type" value="Genomic_DNA"/>
</dbReference>
<feature type="compositionally biased region" description="Low complexity" evidence="1">
    <location>
        <begin position="628"/>
        <end position="676"/>
    </location>
</feature>
<protein>
    <recommendedName>
        <fullName evidence="5">Cell wall protein</fullName>
    </recommendedName>
</protein>
<feature type="signal peptide" evidence="2">
    <location>
        <begin position="1"/>
        <end position="17"/>
    </location>
</feature>
<evidence type="ECO:0000313" key="3">
    <source>
        <dbReference type="EMBL" id="KAL2829716.1"/>
    </source>
</evidence>
<feature type="compositionally biased region" description="Low complexity" evidence="1">
    <location>
        <begin position="573"/>
        <end position="612"/>
    </location>
</feature>